<evidence type="ECO:0000313" key="2">
    <source>
        <dbReference type="EMBL" id="KLV15667.1"/>
    </source>
</evidence>
<feature type="region of interest" description="Disordered" evidence="1">
    <location>
        <begin position="90"/>
        <end position="111"/>
    </location>
</feature>
<proteinExistence type="predicted"/>
<reference evidence="2 3" key="1">
    <citation type="submission" date="2015-05" db="EMBL/GenBank/DDBJ databases">
        <title>Whole genome sequence and identification of bacterial endophytes from Costus igneus.</title>
        <authorList>
            <person name="Lee Y.P."/>
            <person name="Gan H.M."/>
            <person name="Eng W."/>
            <person name="Wheatley M.S."/>
            <person name="Caraballo A."/>
            <person name="Polter S."/>
            <person name="Savka M.A."/>
            <person name="Hudson A.O."/>
        </authorList>
    </citation>
    <scope>NUCLEOTIDE SEQUENCE [LARGE SCALE GENOMIC DNA]</scope>
    <source>
        <strain evidence="2 3">RIT379</strain>
    </source>
</reference>
<organism evidence="2 3">
    <name type="scientific">Niallia circulans</name>
    <name type="common">Bacillus circulans</name>
    <dbReference type="NCBI Taxonomy" id="1397"/>
    <lineage>
        <taxon>Bacteria</taxon>
        <taxon>Bacillati</taxon>
        <taxon>Bacillota</taxon>
        <taxon>Bacilli</taxon>
        <taxon>Bacillales</taxon>
        <taxon>Bacillaceae</taxon>
        <taxon>Niallia</taxon>
    </lineage>
</organism>
<dbReference type="PATRIC" id="fig|1397.4.peg.4667"/>
<protein>
    <submittedName>
        <fullName evidence="2">Uncharacterized protein</fullName>
    </submittedName>
</protein>
<dbReference type="OrthoDB" id="2849955at2"/>
<dbReference type="Proteomes" id="UP000036045">
    <property type="component" value="Unassembled WGS sequence"/>
</dbReference>
<accession>A0A0J1HPL5</accession>
<keyword evidence="3" id="KW-1185">Reference proteome</keyword>
<evidence type="ECO:0000256" key="1">
    <source>
        <dbReference type="SAM" id="MobiDB-lite"/>
    </source>
</evidence>
<dbReference type="AlphaFoldDB" id="A0A0J1HPL5"/>
<sequence length="145" mass="17570">MEEVEEIQYREELLEWCDNIYLHWERMKPRFSKLFDLKTLEEWEESCRGLKEKLQIDTEADLDEYHTAKNLYEQWEMLYGESISGKEDVNSDVREGVELSTQSDREIELSDRESDKEDELIQVTINLEIPRQDLRKILLDYKMEV</sequence>
<gene>
    <name evidence="2" type="ORF">ABW02_25590</name>
</gene>
<evidence type="ECO:0000313" key="3">
    <source>
        <dbReference type="Proteomes" id="UP000036045"/>
    </source>
</evidence>
<comment type="caution">
    <text evidence="2">The sequence shown here is derived from an EMBL/GenBank/DDBJ whole genome shotgun (WGS) entry which is preliminary data.</text>
</comment>
<dbReference type="RefSeq" id="WP_031538346.1">
    <property type="nucleotide sequence ID" value="NZ_JAPWCI010000092.1"/>
</dbReference>
<dbReference type="EMBL" id="LDPH01000057">
    <property type="protein sequence ID" value="KLV15667.1"/>
    <property type="molecule type" value="Genomic_DNA"/>
</dbReference>
<name>A0A0J1HPL5_NIACI</name>